<feature type="compositionally biased region" description="Low complexity" evidence="1">
    <location>
        <begin position="50"/>
        <end position="72"/>
    </location>
</feature>
<comment type="caution">
    <text evidence="2">The sequence shown here is derived from an EMBL/GenBank/DDBJ whole genome shotgun (WGS) entry which is preliminary data.</text>
</comment>
<feature type="compositionally biased region" description="Pro residues" evidence="1">
    <location>
        <begin position="73"/>
        <end position="83"/>
    </location>
</feature>
<evidence type="ECO:0008006" key="4">
    <source>
        <dbReference type="Google" id="ProtNLM"/>
    </source>
</evidence>
<dbReference type="OrthoDB" id="5189092at2"/>
<evidence type="ECO:0000313" key="2">
    <source>
        <dbReference type="EMBL" id="KAB1639222.1"/>
    </source>
</evidence>
<evidence type="ECO:0000313" key="3">
    <source>
        <dbReference type="Proteomes" id="UP000490386"/>
    </source>
</evidence>
<dbReference type="RefSeq" id="WP_151422235.1">
    <property type="nucleotide sequence ID" value="NZ_WBJX01000001.1"/>
</dbReference>
<sequence length="217" mass="21956">MSSTRRPSKAVYRRRRLVLLIVCVLVIGLLIWGISSLLGAGGDERGGGPTSVSPSASASTSASAETGETPAATPTPTPTPTPTGPAECAAPELVVSAVLDAASYAADVQPQLSLSIANTGAEPCVMNVGTAVQVYTISSGADVIWVSSHCQTDPADEIVTIGAGQSIAAPPISWVRERSSLDTCGTDRADAVAGGAYYQLVVSVNGIASQPATFVLD</sequence>
<feature type="region of interest" description="Disordered" evidence="1">
    <location>
        <begin position="44"/>
        <end position="87"/>
    </location>
</feature>
<name>A0A7J5B501_9MICO</name>
<dbReference type="Proteomes" id="UP000490386">
    <property type="component" value="Unassembled WGS sequence"/>
</dbReference>
<organism evidence="2 3">
    <name type="scientific">Pseudoclavibacter terrae</name>
    <dbReference type="NCBI Taxonomy" id="1530195"/>
    <lineage>
        <taxon>Bacteria</taxon>
        <taxon>Bacillati</taxon>
        <taxon>Actinomycetota</taxon>
        <taxon>Actinomycetes</taxon>
        <taxon>Micrococcales</taxon>
        <taxon>Microbacteriaceae</taxon>
        <taxon>Pseudoclavibacter</taxon>
    </lineage>
</organism>
<keyword evidence="3" id="KW-1185">Reference proteome</keyword>
<proteinExistence type="predicted"/>
<evidence type="ECO:0000256" key="1">
    <source>
        <dbReference type="SAM" id="MobiDB-lite"/>
    </source>
</evidence>
<protein>
    <recommendedName>
        <fullName evidence="4">DUF4232 domain-containing protein</fullName>
    </recommendedName>
</protein>
<gene>
    <name evidence="2" type="ORF">F8O03_02445</name>
</gene>
<dbReference type="EMBL" id="WBJX01000001">
    <property type="protein sequence ID" value="KAB1639222.1"/>
    <property type="molecule type" value="Genomic_DNA"/>
</dbReference>
<dbReference type="AlphaFoldDB" id="A0A7J5B501"/>
<reference evidence="2 3" key="1">
    <citation type="submission" date="2019-09" db="EMBL/GenBank/DDBJ databases">
        <title>Phylogeny of genus Pseudoclavibacter and closely related genus.</title>
        <authorList>
            <person name="Li Y."/>
        </authorList>
    </citation>
    <scope>NUCLEOTIDE SEQUENCE [LARGE SCALE GENOMIC DNA]</scope>
    <source>
        <strain evidence="2 3">THG-MD12</strain>
    </source>
</reference>
<accession>A0A7J5B501</accession>